<protein>
    <recommendedName>
        <fullName evidence="7">Chlorophyllase-like protein</fullName>
    </recommendedName>
</protein>
<dbReference type="InterPro" id="IPR029058">
    <property type="entry name" value="AB_hydrolase_fold"/>
</dbReference>
<evidence type="ECO:0000256" key="4">
    <source>
        <dbReference type="SAM" id="SignalP"/>
    </source>
</evidence>
<dbReference type="PANTHER" id="PTHR10272:SF0">
    <property type="entry name" value="PLATELET-ACTIVATING FACTOR ACETYLHYDROLASE"/>
    <property type="match status" value="1"/>
</dbReference>
<evidence type="ECO:0000256" key="2">
    <source>
        <dbReference type="ARBA" id="ARBA00022963"/>
    </source>
</evidence>
<sequence length="347" mass="37549">MNKWKTRESTRACLFSALLALLMGCNNDSGVAPATPPVANQNTPEGTFVGETDLDEGDVVDDTKVPNEPVVGVVTAVPDTEPKPVISNPSPWEQTIITQGEVKTYVEPAKRFIEVAPDTTGGAIYHSSPPLEYDLGNLVTMNTADSIAFTDGRALVTPVKGRLFYPESPLNASTATERFPIIIFLHGMHSWSDPSYKGYDYLARDLAEHGYVVASIDANVINSTRFDNASGLSRAQLVLGMLDRLRQIDGFGQVDLGGNRGKLDPLRGSLDFARIGLMGHSRGGQGIVNAILFNETRRGVTEGELKERLKHLPTPLEALRKIFSSSSDATLRSLISAAPESTTPLRK</sequence>
<keyword evidence="2" id="KW-0442">Lipid degradation</keyword>
<feature type="chain" id="PRO_5016663546" description="Chlorophyllase-like protein" evidence="4">
    <location>
        <begin position="35"/>
        <end position="347"/>
    </location>
</feature>
<gene>
    <name evidence="5" type="ORF">C7476_11256</name>
</gene>
<dbReference type="Gene3D" id="3.40.50.1820">
    <property type="entry name" value="alpha/beta hydrolase"/>
    <property type="match status" value="1"/>
</dbReference>
<dbReference type="RefSeq" id="WP_114431456.1">
    <property type="nucleotide sequence ID" value="NZ_QPJM01000012.1"/>
</dbReference>
<accession>A0A368YKZ7</accession>
<name>A0A368YKZ7_9HYPH</name>
<feature type="signal peptide" evidence="4">
    <location>
        <begin position="1"/>
        <end position="34"/>
    </location>
</feature>
<evidence type="ECO:0000256" key="1">
    <source>
        <dbReference type="ARBA" id="ARBA00022801"/>
    </source>
</evidence>
<dbReference type="EMBL" id="QPJM01000012">
    <property type="protein sequence ID" value="RCW80900.1"/>
    <property type="molecule type" value="Genomic_DNA"/>
</dbReference>
<dbReference type="GO" id="GO:0016042">
    <property type="term" value="P:lipid catabolic process"/>
    <property type="evidence" value="ECO:0007669"/>
    <property type="project" value="UniProtKB-KW"/>
</dbReference>
<keyword evidence="3" id="KW-0443">Lipid metabolism</keyword>
<dbReference type="OrthoDB" id="9814760at2"/>
<dbReference type="Proteomes" id="UP000253324">
    <property type="component" value="Unassembled WGS sequence"/>
</dbReference>
<reference evidence="5 6" key="1">
    <citation type="submission" date="2018-07" db="EMBL/GenBank/DDBJ databases">
        <title>Genomic Encyclopedia of Type Strains, Phase III (KMG-III): the genomes of soil and plant-associated and newly described type strains.</title>
        <authorList>
            <person name="Whitman W."/>
        </authorList>
    </citation>
    <scope>NUCLEOTIDE SEQUENCE [LARGE SCALE GENOMIC DNA]</scope>
    <source>
        <strain evidence="5 6">31-25a</strain>
    </source>
</reference>
<evidence type="ECO:0000313" key="5">
    <source>
        <dbReference type="EMBL" id="RCW80900.1"/>
    </source>
</evidence>
<dbReference type="GO" id="GO:0003847">
    <property type="term" value="F:1-alkyl-2-acetylglycerophosphocholine esterase activity"/>
    <property type="evidence" value="ECO:0007669"/>
    <property type="project" value="TreeGrafter"/>
</dbReference>
<organism evidence="5 6">
    <name type="scientific">Phyllobacterium bourgognense</name>
    <dbReference type="NCBI Taxonomy" id="314236"/>
    <lineage>
        <taxon>Bacteria</taxon>
        <taxon>Pseudomonadati</taxon>
        <taxon>Pseudomonadota</taxon>
        <taxon>Alphaproteobacteria</taxon>
        <taxon>Hyphomicrobiales</taxon>
        <taxon>Phyllobacteriaceae</taxon>
        <taxon>Phyllobacterium</taxon>
    </lineage>
</organism>
<dbReference type="PROSITE" id="PS51257">
    <property type="entry name" value="PROKAR_LIPOPROTEIN"/>
    <property type="match status" value="1"/>
</dbReference>
<evidence type="ECO:0000313" key="6">
    <source>
        <dbReference type="Proteomes" id="UP000253324"/>
    </source>
</evidence>
<keyword evidence="6" id="KW-1185">Reference proteome</keyword>
<evidence type="ECO:0000256" key="3">
    <source>
        <dbReference type="ARBA" id="ARBA00023098"/>
    </source>
</evidence>
<dbReference type="PANTHER" id="PTHR10272">
    <property type="entry name" value="PLATELET-ACTIVATING FACTOR ACETYLHYDROLASE"/>
    <property type="match status" value="1"/>
</dbReference>
<keyword evidence="1" id="KW-0378">Hydrolase</keyword>
<proteinExistence type="predicted"/>
<evidence type="ECO:0008006" key="7">
    <source>
        <dbReference type="Google" id="ProtNLM"/>
    </source>
</evidence>
<keyword evidence="4" id="KW-0732">Signal</keyword>
<dbReference type="SUPFAM" id="SSF53474">
    <property type="entry name" value="alpha/beta-Hydrolases"/>
    <property type="match status" value="1"/>
</dbReference>
<dbReference type="AlphaFoldDB" id="A0A368YKZ7"/>
<comment type="caution">
    <text evidence="5">The sequence shown here is derived from an EMBL/GenBank/DDBJ whole genome shotgun (WGS) entry which is preliminary data.</text>
</comment>